<dbReference type="SUPFAM" id="SSF53623">
    <property type="entry name" value="MurD-like peptide ligases, catalytic domain"/>
    <property type="match status" value="1"/>
</dbReference>
<keyword evidence="3" id="KW-0963">Cytoplasm</keyword>
<name>A0A6J6LRT9_9ZZZZ</name>
<dbReference type="GO" id="GO:0005524">
    <property type="term" value="F:ATP binding"/>
    <property type="evidence" value="ECO:0007669"/>
    <property type="project" value="UniProtKB-KW"/>
</dbReference>
<dbReference type="InterPro" id="IPR004101">
    <property type="entry name" value="Mur_ligase_C"/>
</dbReference>
<keyword evidence="5" id="KW-0547">Nucleotide-binding</keyword>
<dbReference type="InterPro" id="IPR036565">
    <property type="entry name" value="Mur-like_cat_sf"/>
</dbReference>
<keyword evidence="4" id="KW-0436">Ligase</keyword>
<evidence type="ECO:0000256" key="3">
    <source>
        <dbReference type="ARBA" id="ARBA00022490"/>
    </source>
</evidence>
<protein>
    <submittedName>
        <fullName evidence="9">Unannotated protein</fullName>
    </submittedName>
</protein>
<gene>
    <name evidence="9" type="ORF">UFOPK2312_00206</name>
</gene>
<evidence type="ECO:0000259" key="8">
    <source>
        <dbReference type="Pfam" id="PF08245"/>
    </source>
</evidence>
<dbReference type="Pfam" id="PF08245">
    <property type="entry name" value="Mur_ligase_M"/>
    <property type="match status" value="1"/>
</dbReference>
<dbReference type="GO" id="GO:0009252">
    <property type="term" value="P:peptidoglycan biosynthetic process"/>
    <property type="evidence" value="ECO:0007669"/>
    <property type="project" value="UniProtKB-UniPathway"/>
</dbReference>
<dbReference type="AlphaFoldDB" id="A0A6J6LRT9"/>
<dbReference type="PANTHER" id="PTHR43692:SF1">
    <property type="entry name" value="UDP-N-ACETYLMURAMOYLALANINE--D-GLUTAMATE LIGASE"/>
    <property type="match status" value="1"/>
</dbReference>
<evidence type="ECO:0000256" key="4">
    <source>
        <dbReference type="ARBA" id="ARBA00022598"/>
    </source>
</evidence>
<dbReference type="GO" id="GO:0008360">
    <property type="term" value="P:regulation of cell shape"/>
    <property type="evidence" value="ECO:0007669"/>
    <property type="project" value="InterPro"/>
</dbReference>
<evidence type="ECO:0000256" key="2">
    <source>
        <dbReference type="ARBA" id="ARBA00004752"/>
    </source>
</evidence>
<dbReference type="InterPro" id="IPR013221">
    <property type="entry name" value="Mur_ligase_cen"/>
</dbReference>
<evidence type="ECO:0000256" key="6">
    <source>
        <dbReference type="ARBA" id="ARBA00022840"/>
    </source>
</evidence>
<feature type="domain" description="Mur ligase C-terminal" evidence="7">
    <location>
        <begin position="308"/>
        <end position="429"/>
    </location>
</feature>
<dbReference type="EMBL" id="CAEZWY010000011">
    <property type="protein sequence ID" value="CAB4664486.1"/>
    <property type="molecule type" value="Genomic_DNA"/>
</dbReference>
<reference evidence="9" key="1">
    <citation type="submission" date="2020-05" db="EMBL/GenBank/DDBJ databases">
        <authorList>
            <person name="Chiriac C."/>
            <person name="Salcher M."/>
            <person name="Ghai R."/>
            <person name="Kavagutti S V."/>
        </authorList>
    </citation>
    <scope>NUCLEOTIDE SEQUENCE</scope>
</reference>
<dbReference type="InterPro" id="IPR005762">
    <property type="entry name" value="MurD"/>
</dbReference>
<dbReference type="Pfam" id="PF21799">
    <property type="entry name" value="MurD-like_N"/>
    <property type="match status" value="1"/>
</dbReference>
<comment type="pathway">
    <text evidence="2">Cell wall biogenesis; peptidoglycan biosynthesis.</text>
</comment>
<dbReference type="Gene3D" id="3.90.190.20">
    <property type="entry name" value="Mur ligase, C-terminal domain"/>
    <property type="match status" value="1"/>
</dbReference>
<dbReference type="GO" id="GO:0051301">
    <property type="term" value="P:cell division"/>
    <property type="evidence" value="ECO:0007669"/>
    <property type="project" value="InterPro"/>
</dbReference>
<dbReference type="NCBIfam" id="TIGR01087">
    <property type="entry name" value="murD"/>
    <property type="match status" value="1"/>
</dbReference>
<dbReference type="SUPFAM" id="SSF51984">
    <property type="entry name" value="MurCD N-terminal domain"/>
    <property type="match status" value="1"/>
</dbReference>
<dbReference type="GO" id="GO:0008764">
    <property type="term" value="F:UDP-N-acetylmuramoylalanine-D-glutamate ligase activity"/>
    <property type="evidence" value="ECO:0007669"/>
    <property type="project" value="UniProtKB-EC"/>
</dbReference>
<dbReference type="GO" id="GO:0005737">
    <property type="term" value="C:cytoplasm"/>
    <property type="evidence" value="ECO:0007669"/>
    <property type="project" value="UniProtKB-SubCell"/>
</dbReference>
<dbReference type="SUPFAM" id="SSF53244">
    <property type="entry name" value="MurD-like peptide ligases, peptide-binding domain"/>
    <property type="match status" value="1"/>
</dbReference>
<accession>A0A6J6LRT9</accession>
<dbReference type="HAMAP" id="MF_00639">
    <property type="entry name" value="MurD"/>
    <property type="match status" value="1"/>
</dbReference>
<feature type="domain" description="Mur ligase central" evidence="8">
    <location>
        <begin position="108"/>
        <end position="283"/>
    </location>
</feature>
<comment type="subcellular location">
    <subcellularLocation>
        <location evidence="1">Cytoplasm</location>
    </subcellularLocation>
</comment>
<dbReference type="Gene3D" id="3.40.1190.10">
    <property type="entry name" value="Mur-like, catalytic domain"/>
    <property type="match status" value="1"/>
</dbReference>
<dbReference type="UniPathway" id="UPA00219"/>
<sequence>MSFLKTLRNRNVAVVGAGVTGNAMVDFLTSQGAIVQLFDERKVFPDVITEVTGELISKTSLVCVSPGWRTDHFFIEEFRKLNIEILSEIDLAWRVKQEIAPNQKWIGVTGTNGKTTTIQMVASIFKAAGINGSACGNVGDTVIAAVNSTEKFEVLALELSSFQIEWSNEARFEISCILNIADDHIDWHGSFDNYAKSKTKLLGMSKMALLNISDPEVIKYSASYSGKKIYFSLETPRLGELGLVENLLIDRAFNGSESAEAIGELKDIAPAVPHNVLNALAAGGLTRALGISPKMVQQGLNNFELDHHRLELVLDQSEIKWVNDSKATNPHAALAALLSQLSAIWIAGGLAKGADMDDLIKRGKNRFREIILIGKDKDAIKSALSKYSPDTQVHEITSQNIGEDLMLEVVSLANSIAKSGDTVLLAPACASMDQFKSYSHRGDAFKSAISKLVAKNG</sequence>
<evidence type="ECO:0000313" key="9">
    <source>
        <dbReference type="EMBL" id="CAB4664486.1"/>
    </source>
</evidence>
<proteinExistence type="inferred from homology"/>
<evidence type="ECO:0000256" key="5">
    <source>
        <dbReference type="ARBA" id="ARBA00022741"/>
    </source>
</evidence>
<keyword evidence="6" id="KW-0067">ATP-binding</keyword>
<dbReference type="Pfam" id="PF02875">
    <property type="entry name" value="Mur_ligase_C"/>
    <property type="match status" value="1"/>
</dbReference>
<evidence type="ECO:0000256" key="1">
    <source>
        <dbReference type="ARBA" id="ARBA00004496"/>
    </source>
</evidence>
<dbReference type="PANTHER" id="PTHR43692">
    <property type="entry name" value="UDP-N-ACETYLMURAMOYLALANINE--D-GLUTAMATE LIGASE"/>
    <property type="match status" value="1"/>
</dbReference>
<evidence type="ECO:0000259" key="7">
    <source>
        <dbReference type="Pfam" id="PF02875"/>
    </source>
</evidence>
<organism evidence="9">
    <name type="scientific">freshwater metagenome</name>
    <dbReference type="NCBI Taxonomy" id="449393"/>
    <lineage>
        <taxon>unclassified sequences</taxon>
        <taxon>metagenomes</taxon>
        <taxon>ecological metagenomes</taxon>
    </lineage>
</organism>
<dbReference type="InterPro" id="IPR036615">
    <property type="entry name" value="Mur_ligase_C_dom_sf"/>
</dbReference>
<dbReference type="Gene3D" id="3.40.50.720">
    <property type="entry name" value="NAD(P)-binding Rossmann-like Domain"/>
    <property type="match status" value="1"/>
</dbReference>